<dbReference type="OrthoDB" id="6519995at2"/>
<protein>
    <submittedName>
        <fullName evidence="1">Uncharacterized protein</fullName>
    </submittedName>
</protein>
<gene>
    <name evidence="1" type="ORF">HA50_03790</name>
</gene>
<proteinExistence type="predicted"/>
<accession>A0A1X1ERP0</accession>
<name>A0A1X1ERP0_PANCY</name>
<dbReference type="STRING" id="55209.HA50_03790"/>
<organism evidence="1 2">
    <name type="scientific">Pantoea cypripedii</name>
    <name type="common">Pectobacterium cypripedii</name>
    <name type="synonym">Erwinia cypripedii</name>
    <dbReference type="NCBI Taxonomy" id="55209"/>
    <lineage>
        <taxon>Bacteria</taxon>
        <taxon>Pseudomonadati</taxon>
        <taxon>Pseudomonadota</taxon>
        <taxon>Gammaproteobacteria</taxon>
        <taxon>Enterobacterales</taxon>
        <taxon>Erwiniaceae</taxon>
        <taxon>Pantoea</taxon>
    </lineage>
</organism>
<keyword evidence="2" id="KW-1185">Reference proteome</keyword>
<reference evidence="1 2" key="1">
    <citation type="journal article" date="2017" name="Antonie Van Leeuwenhoek">
        <title>Phylogenomic resolution of the bacterial genus Pantoea and its relationship with Erwinia and Tatumella.</title>
        <authorList>
            <person name="Palmer M."/>
            <person name="Steenkamp E.T."/>
            <person name="Coetzee M.P."/>
            <person name="Chan W.Y."/>
            <person name="van Zyl E."/>
            <person name="De Maayer P."/>
            <person name="Coutinho T.A."/>
            <person name="Blom J."/>
            <person name="Smits T.H."/>
            <person name="Duffy B."/>
            <person name="Venter S.N."/>
        </authorList>
    </citation>
    <scope>NUCLEOTIDE SEQUENCE [LARGE SCALE GENOMIC DNA]</scope>
    <source>
        <strain evidence="1 2">LMG 2657</strain>
    </source>
</reference>
<dbReference type="RefSeq" id="WP_084872821.1">
    <property type="nucleotide sequence ID" value="NZ_JAGGMY010000001.1"/>
</dbReference>
<dbReference type="EMBL" id="MLJI01000001">
    <property type="protein sequence ID" value="ORM92524.1"/>
    <property type="molecule type" value="Genomic_DNA"/>
</dbReference>
<dbReference type="Proteomes" id="UP000193749">
    <property type="component" value="Unassembled WGS sequence"/>
</dbReference>
<evidence type="ECO:0000313" key="2">
    <source>
        <dbReference type="Proteomes" id="UP000193749"/>
    </source>
</evidence>
<evidence type="ECO:0000313" key="1">
    <source>
        <dbReference type="EMBL" id="ORM92524.1"/>
    </source>
</evidence>
<comment type="caution">
    <text evidence="1">The sequence shown here is derived from an EMBL/GenBank/DDBJ whole genome shotgun (WGS) entry which is preliminary data.</text>
</comment>
<sequence>MTRALLLAIGLVIAVPIGAATTTGSIVATLTIFSRCDISRPGIQSLPAVDCGRHFSAQPRITQSTLPRDAMRHETSRLVTIEW</sequence>
<dbReference type="AlphaFoldDB" id="A0A1X1ERP0"/>